<proteinExistence type="predicted"/>
<evidence type="ECO:0000313" key="3">
    <source>
        <dbReference type="Proteomes" id="UP000297014"/>
    </source>
</evidence>
<dbReference type="EMBL" id="JALP01000061">
    <property type="protein sequence ID" value="THG91634.1"/>
    <property type="molecule type" value="Genomic_DNA"/>
</dbReference>
<sequence>MLDRINTICVTVSDLDNSLNWYADKLKLNVIYREDD</sequence>
<dbReference type="Pfam" id="PF00903">
    <property type="entry name" value="Glyoxalase"/>
    <property type="match status" value="1"/>
</dbReference>
<evidence type="ECO:0000313" key="2">
    <source>
        <dbReference type="EMBL" id="THG91634.1"/>
    </source>
</evidence>
<name>A0A4S4K1X7_ALKAL</name>
<dbReference type="Gene3D" id="3.10.180.10">
    <property type="entry name" value="2,3-Dihydroxybiphenyl 1,2-Dioxygenase, domain 1"/>
    <property type="match status" value="1"/>
</dbReference>
<dbReference type="SUPFAM" id="SSF54593">
    <property type="entry name" value="Glyoxalase/Bleomycin resistance protein/Dihydroxybiphenyl dioxygenase"/>
    <property type="match status" value="1"/>
</dbReference>
<evidence type="ECO:0000259" key="1">
    <source>
        <dbReference type="Pfam" id="PF00903"/>
    </source>
</evidence>
<comment type="caution">
    <text evidence="2">The sequence shown here is derived from an EMBL/GenBank/DDBJ whole genome shotgun (WGS) entry which is preliminary data.</text>
</comment>
<accession>A0A4S4K1X7</accession>
<dbReference type="InterPro" id="IPR029068">
    <property type="entry name" value="Glyas_Bleomycin-R_OHBP_Dase"/>
</dbReference>
<dbReference type="AlphaFoldDB" id="A0A4S4K1X7"/>
<dbReference type="RefSeq" id="WP_003323963.1">
    <property type="nucleotide sequence ID" value="NZ_ALPT02000011.1"/>
</dbReference>
<reference evidence="2 3" key="1">
    <citation type="submission" date="2014-01" db="EMBL/GenBank/DDBJ databases">
        <title>Draft genome sequencing of Bacillus alcalophilus CGMCC 1.3604.</title>
        <authorList>
            <person name="Yang J."/>
            <person name="Diao L."/>
            <person name="Yang S."/>
        </authorList>
    </citation>
    <scope>NUCLEOTIDE SEQUENCE [LARGE SCALE GENOMIC DNA]</scope>
    <source>
        <strain evidence="2 3">CGMCC 1.3604</strain>
    </source>
</reference>
<organism evidence="2 3">
    <name type="scientific">Alkalihalobacillus alcalophilus ATCC 27647 = CGMCC 1.3604</name>
    <dbReference type="NCBI Taxonomy" id="1218173"/>
    <lineage>
        <taxon>Bacteria</taxon>
        <taxon>Bacillati</taxon>
        <taxon>Bacillota</taxon>
        <taxon>Bacilli</taxon>
        <taxon>Bacillales</taxon>
        <taxon>Bacillaceae</taxon>
        <taxon>Alkalihalobacillus</taxon>
    </lineage>
</organism>
<dbReference type="Proteomes" id="UP000297014">
    <property type="component" value="Unassembled WGS sequence"/>
</dbReference>
<protein>
    <recommendedName>
        <fullName evidence="1">Glyoxalase/fosfomycin resistance/dioxygenase domain-containing protein</fullName>
    </recommendedName>
</protein>
<gene>
    <name evidence="2" type="ORF">AJ85_04165</name>
</gene>
<feature type="domain" description="Glyoxalase/fosfomycin resistance/dioxygenase" evidence="1">
    <location>
        <begin position="4"/>
        <end position="35"/>
    </location>
</feature>
<dbReference type="InterPro" id="IPR004360">
    <property type="entry name" value="Glyas_Fos-R_dOase_dom"/>
</dbReference>